<evidence type="ECO:0000313" key="1">
    <source>
        <dbReference type="EMBL" id="KAI4532625.1"/>
    </source>
</evidence>
<accession>A0AAD4TVX2</accession>
<name>A0AAD4TVX2_OVIAM</name>
<dbReference type="Proteomes" id="UP001214576">
    <property type="component" value="Unassembled WGS sequence"/>
</dbReference>
<keyword evidence="2" id="KW-1185">Reference proteome</keyword>
<dbReference type="AlphaFoldDB" id="A0AAD4TVX2"/>
<comment type="caution">
    <text evidence="1">The sequence shown here is derived from an EMBL/GenBank/DDBJ whole genome shotgun (WGS) entry which is preliminary data.</text>
</comment>
<feature type="non-terminal residue" evidence="1">
    <location>
        <position position="133"/>
    </location>
</feature>
<sequence length="133" mass="15562">SCYLHTGTHALYVNLTLCFFDVDIFQQKMPVDFKEQKGEQNVNYKEGTHVSMLGCVVDTFNQDFKSEVNSNMQHVNAPESAQVSTKMRYFLVEDEEPATQMRNLNYKHSETLKKIYMEESSYRDLEKQAPRTF</sequence>
<protein>
    <submittedName>
        <fullName evidence="1">Uncharacterized protein</fullName>
    </submittedName>
</protein>
<dbReference type="EMBL" id="JAKZEL010000021">
    <property type="protein sequence ID" value="KAI4532625.1"/>
    <property type="molecule type" value="Genomic_DNA"/>
</dbReference>
<evidence type="ECO:0000313" key="2">
    <source>
        <dbReference type="Proteomes" id="UP001214576"/>
    </source>
</evidence>
<proteinExistence type="predicted"/>
<reference evidence="1" key="1">
    <citation type="submission" date="2022-03" db="EMBL/GenBank/DDBJ databases">
        <title>Genomic analyses of argali, domestic sheep and their hybrids provide insights into chromosomal evolution, heterosis and genetic basis of agronomic traits.</title>
        <authorList>
            <person name="Li M."/>
        </authorList>
    </citation>
    <scope>NUCLEOTIDE SEQUENCE</scope>
    <source>
        <strain evidence="1">CAU-MHL-2022a</strain>
        <tissue evidence="1">Skin</tissue>
    </source>
</reference>
<organism evidence="1 2">
    <name type="scientific">Ovis ammon polii</name>
    <dbReference type="NCBI Taxonomy" id="230172"/>
    <lineage>
        <taxon>Eukaryota</taxon>
        <taxon>Metazoa</taxon>
        <taxon>Chordata</taxon>
        <taxon>Craniata</taxon>
        <taxon>Vertebrata</taxon>
        <taxon>Euteleostomi</taxon>
        <taxon>Mammalia</taxon>
        <taxon>Eutheria</taxon>
        <taxon>Laurasiatheria</taxon>
        <taxon>Artiodactyla</taxon>
        <taxon>Ruminantia</taxon>
        <taxon>Pecora</taxon>
        <taxon>Bovidae</taxon>
        <taxon>Caprinae</taxon>
        <taxon>Ovis</taxon>
    </lineage>
</organism>
<gene>
    <name evidence="1" type="ORF">MG293_017033</name>
</gene>